<keyword evidence="2" id="KW-1133">Transmembrane helix</keyword>
<evidence type="ECO:0000313" key="3">
    <source>
        <dbReference type="EMBL" id="NJC24394.1"/>
    </source>
</evidence>
<dbReference type="AlphaFoldDB" id="A0A846RUZ4"/>
<dbReference type="EMBL" id="JAATJL010000001">
    <property type="protein sequence ID" value="NJC24394.1"/>
    <property type="molecule type" value="Genomic_DNA"/>
</dbReference>
<evidence type="ECO:0000256" key="2">
    <source>
        <dbReference type="SAM" id="Phobius"/>
    </source>
</evidence>
<name>A0A846RUZ4_9MICC</name>
<gene>
    <name evidence="3" type="ORF">BJ994_003470</name>
</gene>
<evidence type="ECO:0000256" key="1">
    <source>
        <dbReference type="SAM" id="MobiDB-lite"/>
    </source>
</evidence>
<sequence length="200" mass="20930">MGDNTPHIDNRYSPIYQRGGTGQRPNGSTPGPTSGPAGTQHVSPASSPQRPPSFAQAPAPSDAPKVRTPPGAHAPSGTPAPSGDQANIVEVLPEGAPRPVDRSRGNGPAILRINPFVVVLWLVGAGVMAVGLWVLFAPMQMDESSLTEPFPQWIFIVGQSAGGILMSGAIILTAAGVLSALFWERRRRRMSPASAWSGEK</sequence>
<feature type="transmembrane region" description="Helical" evidence="2">
    <location>
        <begin position="113"/>
        <end position="136"/>
    </location>
</feature>
<accession>A0A846RUZ4</accession>
<feature type="compositionally biased region" description="Basic and acidic residues" evidence="1">
    <location>
        <begin position="1"/>
        <end position="10"/>
    </location>
</feature>
<protein>
    <submittedName>
        <fullName evidence="3">Uncharacterized protein</fullName>
    </submittedName>
</protein>
<evidence type="ECO:0000313" key="4">
    <source>
        <dbReference type="Proteomes" id="UP000547458"/>
    </source>
</evidence>
<feature type="transmembrane region" description="Helical" evidence="2">
    <location>
        <begin position="156"/>
        <end position="183"/>
    </location>
</feature>
<comment type="caution">
    <text evidence="3">The sequence shown here is derived from an EMBL/GenBank/DDBJ whole genome shotgun (WGS) entry which is preliminary data.</text>
</comment>
<dbReference type="Proteomes" id="UP000547458">
    <property type="component" value="Unassembled WGS sequence"/>
</dbReference>
<keyword evidence="2" id="KW-0472">Membrane</keyword>
<feature type="region of interest" description="Disordered" evidence="1">
    <location>
        <begin position="1"/>
        <end position="85"/>
    </location>
</feature>
<keyword evidence="2" id="KW-0812">Transmembrane</keyword>
<keyword evidence="4" id="KW-1185">Reference proteome</keyword>
<proteinExistence type="predicted"/>
<reference evidence="3 4" key="1">
    <citation type="submission" date="2020-03" db="EMBL/GenBank/DDBJ databases">
        <title>Sequencing the genomes of 1000 actinobacteria strains.</title>
        <authorList>
            <person name="Klenk H.-P."/>
        </authorList>
    </citation>
    <scope>NUCLEOTIDE SEQUENCE [LARGE SCALE GENOMIC DNA]</scope>
    <source>
        <strain evidence="3 4">DSM 16403</strain>
    </source>
</reference>
<organism evidence="3 4">
    <name type="scientific">Arthrobacter pigmenti</name>
    <dbReference type="NCBI Taxonomy" id="271432"/>
    <lineage>
        <taxon>Bacteria</taxon>
        <taxon>Bacillati</taxon>
        <taxon>Actinomycetota</taxon>
        <taxon>Actinomycetes</taxon>
        <taxon>Micrococcales</taxon>
        <taxon>Micrococcaceae</taxon>
        <taxon>Arthrobacter</taxon>
    </lineage>
</organism>
<dbReference type="RefSeq" id="WP_167995654.1">
    <property type="nucleotide sequence ID" value="NZ_JAATJL010000001.1"/>
</dbReference>
<feature type="compositionally biased region" description="Low complexity" evidence="1">
    <location>
        <begin position="25"/>
        <end position="39"/>
    </location>
</feature>